<accession>A0A5J4WEW2</accession>
<feature type="region of interest" description="Disordered" evidence="1">
    <location>
        <begin position="89"/>
        <end position="118"/>
    </location>
</feature>
<dbReference type="EMBL" id="SNRW01002281">
    <property type="protein sequence ID" value="KAA6393286.1"/>
    <property type="molecule type" value="Genomic_DNA"/>
</dbReference>
<reference evidence="2 3" key="1">
    <citation type="submission" date="2019-03" db="EMBL/GenBank/DDBJ databases">
        <title>Single cell metagenomics reveals metabolic interactions within the superorganism composed of flagellate Streblomastix strix and complex community of Bacteroidetes bacteria on its surface.</title>
        <authorList>
            <person name="Treitli S.C."/>
            <person name="Kolisko M."/>
            <person name="Husnik F."/>
            <person name="Keeling P."/>
            <person name="Hampl V."/>
        </authorList>
    </citation>
    <scope>NUCLEOTIDE SEQUENCE [LARGE SCALE GENOMIC DNA]</scope>
    <source>
        <strain evidence="2">ST1C</strain>
    </source>
</reference>
<dbReference type="Proteomes" id="UP000324800">
    <property type="component" value="Unassembled WGS sequence"/>
</dbReference>
<organism evidence="2 3">
    <name type="scientific">Streblomastix strix</name>
    <dbReference type="NCBI Taxonomy" id="222440"/>
    <lineage>
        <taxon>Eukaryota</taxon>
        <taxon>Metamonada</taxon>
        <taxon>Preaxostyla</taxon>
        <taxon>Oxymonadida</taxon>
        <taxon>Streblomastigidae</taxon>
        <taxon>Streblomastix</taxon>
    </lineage>
</organism>
<gene>
    <name evidence="2" type="ORF">EZS28_011188</name>
</gene>
<name>A0A5J4WEW2_9EUKA</name>
<evidence type="ECO:0000313" key="2">
    <source>
        <dbReference type="EMBL" id="KAA6393286.1"/>
    </source>
</evidence>
<protein>
    <submittedName>
        <fullName evidence="2">Uncharacterized protein</fullName>
    </submittedName>
</protein>
<evidence type="ECO:0000313" key="3">
    <source>
        <dbReference type="Proteomes" id="UP000324800"/>
    </source>
</evidence>
<comment type="caution">
    <text evidence="2">The sequence shown here is derived from an EMBL/GenBank/DDBJ whole genome shotgun (WGS) entry which is preliminary data.</text>
</comment>
<dbReference type="AlphaFoldDB" id="A0A5J4WEW2"/>
<proteinExistence type="predicted"/>
<evidence type="ECO:0000256" key="1">
    <source>
        <dbReference type="SAM" id="MobiDB-lite"/>
    </source>
</evidence>
<sequence length="134" mass="15777">MNSLYKPLLDELCKYYPIEFVAFFKTKQGISLVCDSFWLQKEKRKKKVHKHHQKYLCLGQRKELKSENFRRMLNFQNVFDEDGFDQKEESFFSDDNSSKSGFMSLCDDGKQNKEDEDISDINEIDVNIDPVAAA</sequence>